<dbReference type="AlphaFoldDB" id="A0A0C3CT64"/>
<proteinExistence type="predicted"/>
<keyword evidence="2" id="KW-1185">Reference proteome</keyword>
<evidence type="ECO:0000313" key="2">
    <source>
        <dbReference type="Proteomes" id="UP000053424"/>
    </source>
</evidence>
<protein>
    <submittedName>
        <fullName evidence="1">Uncharacterized protein</fullName>
    </submittedName>
</protein>
<name>A0A0C3CT64_HEBCY</name>
<gene>
    <name evidence="1" type="ORF">M413DRAFT_271960</name>
</gene>
<dbReference type="Proteomes" id="UP000053424">
    <property type="component" value="Unassembled WGS sequence"/>
</dbReference>
<reference evidence="1 2" key="1">
    <citation type="submission" date="2014-04" db="EMBL/GenBank/DDBJ databases">
        <authorList>
            <consortium name="DOE Joint Genome Institute"/>
            <person name="Kuo A."/>
            <person name="Gay G."/>
            <person name="Dore J."/>
            <person name="Kohler A."/>
            <person name="Nagy L.G."/>
            <person name="Floudas D."/>
            <person name="Copeland A."/>
            <person name="Barry K.W."/>
            <person name="Cichocki N."/>
            <person name="Veneault-Fourrey C."/>
            <person name="LaButti K."/>
            <person name="Lindquist E.A."/>
            <person name="Lipzen A."/>
            <person name="Lundell T."/>
            <person name="Morin E."/>
            <person name="Murat C."/>
            <person name="Sun H."/>
            <person name="Tunlid A."/>
            <person name="Henrissat B."/>
            <person name="Grigoriev I.V."/>
            <person name="Hibbett D.S."/>
            <person name="Martin F."/>
            <person name="Nordberg H.P."/>
            <person name="Cantor M.N."/>
            <person name="Hua S.X."/>
        </authorList>
    </citation>
    <scope>NUCLEOTIDE SEQUENCE [LARGE SCALE GENOMIC DNA]</scope>
    <source>
        <strain evidence="2">h7</strain>
    </source>
</reference>
<accession>A0A0C3CT64</accession>
<organism evidence="1 2">
    <name type="scientific">Hebeloma cylindrosporum</name>
    <dbReference type="NCBI Taxonomy" id="76867"/>
    <lineage>
        <taxon>Eukaryota</taxon>
        <taxon>Fungi</taxon>
        <taxon>Dikarya</taxon>
        <taxon>Basidiomycota</taxon>
        <taxon>Agaricomycotina</taxon>
        <taxon>Agaricomycetes</taxon>
        <taxon>Agaricomycetidae</taxon>
        <taxon>Agaricales</taxon>
        <taxon>Agaricineae</taxon>
        <taxon>Hymenogastraceae</taxon>
        <taxon>Hebeloma</taxon>
    </lineage>
</organism>
<reference evidence="2" key="2">
    <citation type="submission" date="2015-01" db="EMBL/GenBank/DDBJ databases">
        <title>Evolutionary Origins and Diversification of the Mycorrhizal Mutualists.</title>
        <authorList>
            <consortium name="DOE Joint Genome Institute"/>
            <consortium name="Mycorrhizal Genomics Consortium"/>
            <person name="Kohler A."/>
            <person name="Kuo A."/>
            <person name="Nagy L.G."/>
            <person name="Floudas D."/>
            <person name="Copeland A."/>
            <person name="Barry K.W."/>
            <person name="Cichocki N."/>
            <person name="Veneault-Fourrey C."/>
            <person name="LaButti K."/>
            <person name="Lindquist E.A."/>
            <person name="Lipzen A."/>
            <person name="Lundell T."/>
            <person name="Morin E."/>
            <person name="Murat C."/>
            <person name="Riley R."/>
            <person name="Ohm R."/>
            <person name="Sun H."/>
            <person name="Tunlid A."/>
            <person name="Henrissat B."/>
            <person name="Grigoriev I.V."/>
            <person name="Hibbett D.S."/>
            <person name="Martin F."/>
        </authorList>
    </citation>
    <scope>NUCLEOTIDE SEQUENCE [LARGE SCALE GENOMIC DNA]</scope>
    <source>
        <strain evidence="2">h7</strain>
    </source>
</reference>
<evidence type="ECO:0000313" key="1">
    <source>
        <dbReference type="EMBL" id="KIM47274.1"/>
    </source>
</evidence>
<dbReference type="EMBL" id="KN831770">
    <property type="protein sequence ID" value="KIM47274.1"/>
    <property type="molecule type" value="Genomic_DNA"/>
</dbReference>
<dbReference type="HOGENOM" id="CLU_2223588_0_0_1"/>
<sequence length="106" mass="11721">MVSMCGGDLLRSEGGANGDISIDTSNDIRSTESSFRVCIVVDDEHGIGWVWWFVFLQLAEETVDVVGLSDSVPDDSSIRKVIKKMVLALNGIHRSLSKKLYEKLHP</sequence>